<dbReference type="NCBIfam" id="TIGR01603">
    <property type="entry name" value="maj_tail_phi13"/>
    <property type="match status" value="1"/>
</dbReference>
<keyword evidence="3" id="KW-1185">Reference proteome</keyword>
<sequence length="221" mass="23523">MVAIVGFEKTTIRIIDGATPKLGENLFVINGKKDEGAMSSVKISGLAVDPVKTYGSNKPYHISGKGVGDAKADFDVIDFPEDIQNAVLGLKPDSNGLITASSNTEAPDVAVLIEDTTIRGDRFMLGFMTGKFSFDGTEMNTAQGKAKELDPETISYSIGADDNSDYYKKYVGREQEKMAAMLEVLGMNDPTTTTTSTTTSTTKAPTTTTTTQATTTTTTEA</sequence>
<dbReference type="Pfam" id="PF04630">
    <property type="entry name" value="Phage_TTP_1"/>
    <property type="match status" value="1"/>
</dbReference>
<evidence type="ECO:0000256" key="1">
    <source>
        <dbReference type="SAM" id="MobiDB-lite"/>
    </source>
</evidence>
<feature type="region of interest" description="Disordered" evidence="1">
    <location>
        <begin position="188"/>
        <end position="221"/>
    </location>
</feature>
<comment type="caution">
    <text evidence="2">The sequence shown here is derived from an EMBL/GenBank/DDBJ whole genome shotgun (WGS) entry which is preliminary data.</text>
</comment>
<organism evidence="2 3">
    <name type="scientific">Lactococcus formosensis</name>
    <dbReference type="NCBI Taxonomy" id="1281486"/>
    <lineage>
        <taxon>Bacteria</taxon>
        <taxon>Bacillati</taxon>
        <taxon>Bacillota</taxon>
        <taxon>Bacilli</taxon>
        <taxon>Lactobacillales</taxon>
        <taxon>Streptococcaceae</taxon>
        <taxon>Lactococcus</taxon>
    </lineage>
</organism>
<dbReference type="AlphaFoldDB" id="A0A9X4NZJ3"/>
<reference evidence="2" key="1">
    <citation type="submission" date="2022-06" db="EMBL/GenBank/DDBJ databases">
        <title>Lactococcus from bovine mastitis in China.</title>
        <authorList>
            <person name="Lin Y."/>
            <person name="Han B."/>
        </authorList>
    </citation>
    <scope>NUCLEOTIDE SEQUENCE</scope>
    <source>
        <strain evidence="2">Ningxia-I-26</strain>
    </source>
</reference>
<dbReference type="InterPro" id="IPR006490">
    <property type="entry name" value="Maj_tail_phi13"/>
</dbReference>
<gene>
    <name evidence="2" type="ORF">NF717_05210</name>
</gene>
<proteinExistence type="predicted"/>
<accession>A0A9X4NZJ3</accession>
<protein>
    <submittedName>
        <fullName evidence="2">Phage tail protein</fullName>
    </submittedName>
</protein>
<evidence type="ECO:0000313" key="2">
    <source>
        <dbReference type="EMBL" id="MDG6145055.1"/>
    </source>
</evidence>
<dbReference type="Proteomes" id="UP001153199">
    <property type="component" value="Unassembled WGS sequence"/>
</dbReference>
<evidence type="ECO:0000313" key="3">
    <source>
        <dbReference type="Proteomes" id="UP001153199"/>
    </source>
</evidence>
<dbReference type="InterPro" id="IPR006724">
    <property type="entry name" value="Phage_TTP"/>
</dbReference>
<dbReference type="RefSeq" id="WP_279359806.1">
    <property type="nucleotide sequence ID" value="NZ_JAMWDY010000003.1"/>
</dbReference>
<feature type="compositionally biased region" description="Low complexity" evidence="1">
    <location>
        <begin position="190"/>
        <end position="221"/>
    </location>
</feature>
<dbReference type="EMBL" id="JAMWFV010000004">
    <property type="protein sequence ID" value="MDG6145055.1"/>
    <property type="molecule type" value="Genomic_DNA"/>
</dbReference>
<name>A0A9X4NZJ3_9LACT</name>